<dbReference type="GO" id="GO:0016020">
    <property type="term" value="C:membrane"/>
    <property type="evidence" value="ECO:0007669"/>
    <property type="project" value="UniProtKB-SubCell"/>
</dbReference>
<gene>
    <name evidence="7" type="ORF">A3L02_02285</name>
</gene>
<evidence type="ECO:0000256" key="2">
    <source>
        <dbReference type="ARBA" id="ARBA00022692"/>
    </source>
</evidence>
<evidence type="ECO:0000256" key="3">
    <source>
        <dbReference type="ARBA" id="ARBA00022989"/>
    </source>
</evidence>
<dbReference type="InterPro" id="IPR029062">
    <property type="entry name" value="Class_I_gatase-like"/>
</dbReference>
<evidence type="ECO:0000313" key="8">
    <source>
        <dbReference type="Proteomes" id="UP000197156"/>
    </source>
</evidence>
<feature type="compositionally biased region" description="Low complexity" evidence="5">
    <location>
        <begin position="326"/>
        <end position="359"/>
    </location>
</feature>
<accession>A0A218P0L5</accession>
<keyword evidence="4 6" id="KW-0472">Membrane</keyword>
<keyword evidence="2 6" id="KW-0812">Transmembrane</keyword>
<proteinExistence type="predicted"/>
<name>A0A218P0L5_THECE</name>
<dbReference type="AlphaFoldDB" id="A0A218P0L5"/>
<organism evidence="7 8">
    <name type="scientific">Thermococcus celer Vu 13 = JCM 8558</name>
    <dbReference type="NCBI Taxonomy" id="1293037"/>
    <lineage>
        <taxon>Archaea</taxon>
        <taxon>Methanobacteriati</taxon>
        <taxon>Methanobacteriota</taxon>
        <taxon>Thermococci</taxon>
        <taxon>Thermococcales</taxon>
        <taxon>Thermococcaceae</taxon>
        <taxon>Thermococcus</taxon>
    </lineage>
</organism>
<dbReference type="PANTHER" id="PTHR15549">
    <property type="entry name" value="PAIRED IMMUNOGLOBULIN-LIKE TYPE 2 RECEPTOR"/>
    <property type="match status" value="1"/>
</dbReference>
<dbReference type="PANTHER" id="PTHR15549:SF30">
    <property type="entry name" value="MID2 DOMAIN-CONTAINING PROTEIN"/>
    <property type="match status" value="1"/>
</dbReference>
<keyword evidence="8" id="KW-1185">Reference proteome</keyword>
<sequence length="405" mass="44225">MRRMITVIVLALLFSQYVGATSIAIDVSHEEGTVALVSPIVDPTTGRVVAEGIIPTLSWYDWGYIGYGPELGEAGVRHLGDDINYEALKGVDVLIIGQPRKNFSSQEIEAILKWFSEGGKVLWIAGDCDRKESAYIQRNVNELLSAIPNVRLRMDYATATDTFSNAGESSYVSGFVRVDLKTPDAAILNKGYHVEIGKVLFHTPGVLAWVDEKGKWHPLIAGAVPEGVYRIVMTSSNGMIEDNYAPEARAYRAWNRGLFTLLAAEFVKFPNGAGSVLIVSGESPYGSPVPIWVNRYGNYIFDGQQFVTNLLRWAILEASKLPKAETTTTSTTRSTTTTTTTQKTSSTTHTAISTTTTSTPKEETVTHTTTTPQKESSLPGRLVWIVGLLVVIGAAILVVLILRRP</sequence>
<reference evidence="7 8" key="1">
    <citation type="submission" date="2016-03" db="EMBL/GenBank/DDBJ databases">
        <title>Complete genome sequence of Thermococcus celer.</title>
        <authorList>
            <person name="Oger P.M."/>
        </authorList>
    </citation>
    <scope>NUCLEOTIDE SEQUENCE [LARGE SCALE GENOMIC DNA]</scope>
    <source>
        <strain evidence="7 8">Vu 13</strain>
    </source>
</reference>
<dbReference type="Proteomes" id="UP000197156">
    <property type="component" value="Chromosome"/>
</dbReference>
<evidence type="ECO:0000256" key="4">
    <source>
        <dbReference type="ARBA" id="ARBA00023136"/>
    </source>
</evidence>
<dbReference type="EMBL" id="CP014854">
    <property type="protein sequence ID" value="ASI98477.1"/>
    <property type="molecule type" value="Genomic_DNA"/>
</dbReference>
<keyword evidence="3 6" id="KW-1133">Transmembrane helix</keyword>
<evidence type="ECO:0000313" key="7">
    <source>
        <dbReference type="EMBL" id="ASI98477.1"/>
    </source>
</evidence>
<feature type="region of interest" description="Disordered" evidence="5">
    <location>
        <begin position="324"/>
        <end position="375"/>
    </location>
</feature>
<evidence type="ECO:0000256" key="1">
    <source>
        <dbReference type="ARBA" id="ARBA00004167"/>
    </source>
</evidence>
<feature type="transmembrane region" description="Helical" evidence="6">
    <location>
        <begin position="382"/>
        <end position="402"/>
    </location>
</feature>
<comment type="subcellular location">
    <subcellularLocation>
        <location evidence="1">Membrane</location>
        <topology evidence="1">Single-pass membrane protein</topology>
    </subcellularLocation>
</comment>
<evidence type="ECO:0000256" key="6">
    <source>
        <dbReference type="SAM" id="Phobius"/>
    </source>
</evidence>
<dbReference type="OrthoDB" id="18576at2157"/>
<protein>
    <submittedName>
        <fullName evidence="7">Uncharacterized protein</fullName>
    </submittedName>
</protein>
<dbReference type="GeneID" id="33323544"/>
<dbReference type="RefSeq" id="WP_088862435.1">
    <property type="nucleotide sequence ID" value="NZ_CP014854.1"/>
</dbReference>
<dbReference type="GO" id="GO:0071944">
    <property type="term" value="C:cell periphery"/>
    <property type="evidence" value="ECO:0007669"/>
    <property type="project" value="UniProtKB-ARBA"/>
</dbReference>
<evidence type="ECO:0000256" key="5">
    <source>
        <dbReference type="SAM" id="MobiDB-lite"/>
    </source>
</evidence>
<dbReference type="SUPFAM" id="SSF52317">
    <property type="entry name" value="Class I glutamine amidotransferase-like"/>
    <property type="match status" value="1"/>
</dbReference>
<dbReference type="InterPro" id="IPR051694">
    <property type="entry name" value="Immunoregulatory_rcpt-like"/>
</dbReference>
<dbReference type="KEGG" id="tce:A3L02_02285"/>